<keyword evidence="16 32" id="KW-1133">Transmembrane helix</keyword>
<dbReference type="InterPro" id="IPR007110">
    <property type="entry name" value="Ig-like_dom"/>
</dbReference>
<keyword evidence="15" id="KW-0524">Neurogenesis</keyword>
<accession>A0A7L0EVH2</accession>
<dbReference type="InterPro" id="IPR000483">
    <property type="entry name" value="Cys-rich_flank_reg_C"/>
</dbReference>
<dbReference type="GO" id="GO:0030424">
    <property type="term" value="C:axon"/>
    <property type="evidence" value="ECO:0007669"/>
    <property type="project" value="TreeGrafter"/>
</dbReference>
<feature type="binding site" evidence="26">
    <location>
        <begin position="460"/>
        <end position="466"/>
    </location>
    <ligand>
        <name>ATP</name>
        <dbReference type="ChEBI" id="CHEBI:30616"/>
    </ligand>
</feature>
<dbReference type="PRINTS" id="PR01940">
    <property type="entry name" value="NTKRECEPTOR1"/>
</dbReference>
<dbReference type="Pfam" id="PF16920">
    <property type="entry name" value="LRRCT_2"/>
    <property type="match status" value="1"/>
</dbReference>
<dbReference type="GO" id="GO:0005886">
    <property type="term" value="C:plasma membrane"/>
    <property type="evidence" value="ECO:0007669"/>
    <property type="project" value="InterPro"/>
</dbReference>
<keyword evidence="10 26" id="KW-0547">Nucleotide-binding</keyword>
<dbReference type="SUPFAM" id="SSF48726">
    <property type="entry name" value="Immunoglobulin"/>
    <property type="match status" value="2"/>
</dbReference>
<dbReference type="InterPro" id="IPR001245">
    <property type="entry name" value="Ser-Thr/Tyr_kinase_cat_dom"/>
</dbReference>
<dbReference type="GO" id="GO:0005524">
    <property type="term" value="F:ATP binding"/>
    <property type="evidence" value="ECO:0007669"/>
    <property type="project" value="UniProtKB-UniRule"/>
</dbReference>
<evidence type="ECO:0000256" key="9">
    <source>
        <dbReference type="ARBA" id="ARBA00022737"/>
    </source>
</evidence>
<dbReference type="InterPro" id="IPR031635">
    <property type="entry name" value="NTRK_LRRCT"/>
</dbReference>
<dbReference type="Gene3D" id="2.60.40.10">
    <property type="entry name" value="Immunoglobulins"/>
    <property type="match status" value="2"/>
</dbReference>
<dbReference type="InterPro" id="IPR020635">
    <property type="entry name" value="Tyr_kinase_cat_dom"/>
</dbReference>
<evidence type="ECO:0000256" key="3">
    <source>
        <dbReference type="ARBA" id="ARBA00022473"/>
    </source>
</evidence>
<dbReference type="InterPro" id="IPR003599">
    <property type="entry name" value="Ig_sub"/>
</dbReference>
<dbReference type="InterPro" id="IPR040665">
    <property type="entry name" value="TrkA_TMD"/>
</dbReference>
<evidence type="ECO:0000256" key="19">
    <source>
        <dbReference type="ARBA" id="ARBA00023157"/>
    </source>
</evidence>
<dbReference type="InterPro" id="IPR000719">
    <property type="entry name" value="Prot_kinase_dom"/>
</dbReference>
<evidence type="ECO:0000256" key="27">
    <source>
        <dbReference type="PIRSR" id="PIRSR000615-3"/>
    </source>
</evidence>
<dbReference type="FunFam" id="2.60.40.10:FF:000522">
    <property type="entry name" value="Tyrosine-protein kinase receptor"/>
    <property type="match status" value="1"/>
</dbReference>
<dbReference type="PANTHER" id="PTHR24416">
    <property type="entry name" value="TYROSINE-PROTEIN KINASE RECEPTOR"/>
    <property type="match status" value="1"/>
</dbReference>
<organism evidence="35 36">
    <name type="scientific">Trogon melanurus</name>
    <name type="common">Black-tailed trogon</name>
    <dbReference type="NCBI Taxonomy" id="56311"/>
    <lineage>
        <taxon>Eukaryota</taxon>
        <taxon>Metazoa</taxon>
        <taxon>Chordata</taxon>
        <taxon>Craniata</taxon>
        <taxon>Vertebrata</taxon>
        <taxon>Euteleostomi</taxon>
        <taxon>Archelosauria</taxon>
        <taxon>Archosauria</taxon>
        <taxon>Dinosauria</taxon>
        <taxon>Saurischia</taxon>
        <taxon>Theropoda</taxon>
        <taxon>Coelurosauria</taxon>
        <taxon>Aves</taxon>
        <taxon>Neognathae</taxon>
        <taxon>Neoaves</taxon>
        <taxon>Telluraves</taxon>
        <taxon>Coraciimorphae</taxon>
        <taxon>Trogoniformes</taxon>
        <taxon>Trogonidae</taxon>
        <taxon>Trogon</taxon>
    </lineage>
</organism>
<dbReference type="GO" id="GO:0055038">
    <property type="term" value="C:recycling endosome membrane"/>
    <property type="evidence" value="ECO:0007669"/>
    <property type="project" value="UniProtKB-SubCell"/>
</dbReference>
<dbReference type="GO" id="GO:0043121">
    <property type="term" value="F:neurotrophin binding"/>
    <property type="evidence" value="ECO:0007669"/>
    <property type="project" value="TreeGrafter"/>
</dbReference>
<dbReference type="SUPFAM" id="SSF56112">
    <property type="entry name" value="Protein kinase-like (PK-like)"/>
    <property type="match status" value="1"/>
</dbReference>
<evidence type="ECO:0000259" key="33">
    <source>
        <dbReference type="PROSITE" id="PS50011"/>
    </source>
</evidence>
<feature type="domain" description="Protein kinase" evidence="33">
    <location>
        <begin position="380"/>
        <end position="651"/>
    </location>
</feature>
<keyword evidence="27" id="KW-0479">Metal-binding</keyword>
<comment type="caution">
    <text evidence="35">The sequence shown here is derived from an EMBL/GenBank/DDBJ whole genome shotgun (WGS) entry which is preliminary data.</text>
</comment>
<keyword evidence="12" id="KW-0221">Differentiation</keyword>
<keyword evidence="27" id="KW-0460">Magnesium</keyword>
<evidence type="ECO:0000256" key="25">
    <source>
        <dbReference type="PIRSR" id="PIRSR000615-1"/>
    </source>
</evidence>
<dbReference type="GO" id="GO:0043235">
    <property type="term" value="C:receptor complex"/>
    <property type="evidence" value="ECO:0007669"/>
    <property type="project" value="TreeGrafter"/>
</dbReference>
<evidence type="ECO:0000256" key="6">
    <source>
        <dbReference type="ARBA" id="ARBA00022679"/>
    </source>
</evidence>
<keyword evidence="9" id="KW-0677">Repeat</keyword>
<evidence type="ECO:0000259" key="34">
    <source>
        <dbReference type="PROSITE" id="PS50835"/>
    </source>
</evidence>
<keyword evidence="3" id="KW-0217">Developmental protein</keyword>
<evidence type="ECO:0000256" key="2">
    <source>
        <dbReference type="ARBA" id="ARBA00004480"/>
    </source>
</evidence>
<evidence type="ECO:0000256" key="20">
    <source>
        <dbReference type="ARBA" id="ARBA00023170"/>
    </source>
</evidence>
<keyword evidence="5" id="KW-0433">Leucine-rich repeat</keyword>
<evidence type="ECO:0000256" key="22">
    <source>
        <dbReference type="ARBA" id="ARBA00023319"/>
    </source>
</evidence>
<dbReference type="InterPro" id="IPR002011">
    <property type="entry name" value="Tyr_kinase_rcpt_2_CS"/>
</dbReference>
<evidence type="ECO:0000256" key="12">
    <source>
        <dbReference type="ARBA" id="ARBA00022782"/>
    </source>
</evidence>
<dbReference type="GO" id="GO:0051897">
    <property type="term" value="P:positive regulation of phosphatidylinositol 3-kinase/protein kinase B signal transduction"/>
    <property type="evidence" value="ECO:0007669"/>
    <property type="project" value="TreeGrafter"/>
</dbReference>
<feature type="binding site" evidence="26">
    <location>
        <begin position="387"/>
        <end position="394"/>
    </location>
    <ligand>
        <name>ATP</name>
        <dbReference type="ChEBI" id="CHEBI:30616"/>
    </ligand>
</feature>
<comment type="similarity">
    <text evidence="31">Belongs to the protein kinase superfamily. Tyr protein kinase family. Insulin receptor subfamily.</text>
</comment>
<evidence type="ECO:0000256" key="29">
    <source>
        <dbReference type="PIRSR" id="PIRSR620777-52"/>
    </source>
</evidence>
<dbReference type="InterPro" id="IPR020777">
    <property type="entry name" value="NTRK"/>
</dbReference>
<evidence type="ECO:0000313" key="36">
    <source>
        <dbReference type="Proteomes" id="UP000550660"/>
    </source>
</evidence>
<keyword evidence="6" id="KW-0808">Transferase</keyword>
<dbReference type="GO" id="GO:0010976">
    <property type="term" value="P:positive regulation of neuron projection development"/>
    <property type="evidence" value="ECO:0007669"/>
    <property type="project" value="TreeGrafter"/>
</dbReference>
<dbReference type="GO" id="GO:0007169">
    <property type="term" value="P:cell surface receptor protein tyrosine kinase signaling pathway"/>
    <property type="evidence" value="ECO:0007669"/>
    <property type="project" value="InterPro"/>
</dbReference>
<evidence type="ECO:0000256" key="1">
    <source>
        <dbReference type="ARBA" id="ARBA00004158"/>
    </source>
</evidence>
<keyword evidence="19" id="KW-1015">Disulfide bond</keyword>
<feature type="domain" description="Ig-like" evidence="34">
    <location>
        <begin position="61"/>
        <end position="148"/>
    </location>
</feature>
<evidence type="ECO:0000256" key="30">
    <source>
        <dbReference type="PROSITE-ProRule" id="PRU10141"/>
    </source>
</evidence>
<keyword evidence="21" id="KW-0325">Glycoprotein</keyword>
<evidence type="ECO:0000256" key="31">
    <source>
        <dbReference type="RuleBase" id="RU000312"/>
    </source>
</evidence>
<feature type="transmembrane region" description="Helical" evidence="32">
    <location>
        <begin position="288"/>
        <end position="309"/>
    </location>
</feature>
<keyword evidence="17 32" id="KW-0472">Membrane</keyword>
<feature type="binding site" evidence="26">
    <location>
        <position position="524"/>
    </location>
    <ligand>
        <name>ATP</name>
        <dbReference type="ChEBI" id="CHEBI:30616"/>
    </ligand>
</feature>
<evidence type="ECO:0000256" key="7">
    <source>
        <dbReference type="ARBA" id="ARBA00022692"/>
    </source>
</evidence>
<evidence type="ECO:0000256" key="8">
    <source>
        <dbReference type="ARBA" id="ARBA00022729"/>
    </source>
</evidence>
<evidence type="ECO:0000256" key="11">
    <source>
        <dbReference type="ARBA" id="ARBA00022777"/>
    </source>
</evidence>
<evidence type="ECO:0000313" key="35">
    <source>
        <dbReference type="EMBL" id="NXJ86511.1"/>
    </source>
</evidence>
<evidence type="ECO:0000256" key="17">
    <source>
        <dbReference type="ARBA" id="ARBA00023136"/>
    </source>
</evidence>
<dbReference type="FunFam" id="1.10.510.10:FF:000034">
    <property type="entry name" value="Tyrosine-protein kinase receptor"/>
    <property type="match status" value="1"/>
</dbReference>
<feature type="non-terminal residue" evidence="35">
    <location>
        <position position="666"/>
    </location>
</feature>
<dbReference type="PROSITE" id="PS50835">
    <property type="entry name" value="IG_LIKE"/>
    <property type="match status" value="1"/>
</dbReference>
<dbReference type="SMART" id="SM00409">
    <property type="entry name" value="IG"/>
    <property type="match status" value="1"/>
</dbReference>
<dbReference type="GO" id="GO:0038180">
    <property type="term" value="P:nerve growth factor signaling pathway"/>
    <property type="evidence" value="ECO:0007669"/>
    <property type="project" value="TreeGrafter"/>
</dbReference>
<dbReference type="PRINTS" id="PR01939">
    <property type="entry name" value="NTKRECEPTOR"/>
</dbReference>
<evidence type="ECO:0000256" key="24">
    <source>
        <dbReference type="ARBA" id="ARBA00051243"/>
    </source>
</evidence>
<keyword evidence="14" id="KW-0832">Ubl conjugation</keyword>
<dbReference type="EMBL" id="VXAG01003150">
    <property type="protein sequence ID" value="NXJ86511.1"/>
    <property type="molecule type" value="Genomic_DNA"/>
</dbReference>
<keyword evidence="4 31" id="KW-0597">Phosphoprotein</keyword>
<evidence type="ECO:0000256" key="16">
    <source>
        <dbReference type="ARBA" id="ARBA00022989"/>
    </source>
</evidence>
<dbReference type="PRINTS" id="PR00109">
    <property type="entry name" value="TYRKINASE"/>
</dbReference>
<evidence type="ECO:0000256" key="26">
    <source>
        <dbReference type="PIRSR" id="PIRSR000615-2"/>
    </source>
</evidence>
<dbReference type="PROSITE" id="PS50011">
    <property type="entry name" value="PROTEIN_KINASE_DOM"/>
    <property type="match status" value="1"/>
</dbReference>
<comment type="subcellular location">
    <subcellularLocation>
        <location evidence="1">Early endosome membrane</location>
        <topology evidence="1">Single-pass type I membrane protein</topology>
    </subcellularLocation>
    <subcellularLocation>
        <location evidence="23">Late endosome membrane</location>
        <topology evidence="23">Single-pass type I membrane protein</topology>
    </subcellularLocation>
    <subcellularLocation>
        <location evidence="2">Recycling endosome membrane</location>
        <topology evidence="2">Single-pass type I membrane protein</topology>
    </subcellularLocation>
</comment>
<dbReference type="GO" id="GO:0031901">
    <property type="term" value="C:early endosome membrane"/>
    <property type="evidence" value="ECO:0007669"/>
    <property type="project" value="UniProtKB-SubCell"/>
</dbReference>
<dbReference type="GO" id="GO:0030154">
    <property type="term" value="P:cell differentiation"/>
    <property type="evidence" value="ECO:0007669"/>
    <property type="project" value="UniProtKB-KW"/>
</dbReference>
<dbReference type="InterPro" id="IPR020461">
    <property type="entry name" value="NTRK1"/>
</dbReference>
<feature type="site" description="Interaction with SHC1" evidence="29">
    <location>
        <position position="366"/>
    </location>
</feature>
<feature type="binding site" evidence="27">
    <location>
        <position position="525"/>
    </location>
    <ligand>
        <name>Mg(2+)</name>
        <dbReference type="ChEBI" id="CHEBI:18420"/>
    </ligand>
</feature>
<dbReference type="Pfam" id="PF07714">
    <property type="entry name" value="PK_Tyr_Ser-Thr"/>
    <property type="match status" value="1"/>
</dbReference>
<feature type="site" description="Interaction with PLCG1" evidence="29">
    <location>
        <position position="661"/>
    </location>
</feature>
<dbReference type="InterPro" id="IPR050122">
    <property type="entry name" value="RTK"/>
</dbReference>
<dbReference type="PROSITE" id="PS00239">
    <property type="entry name" value="RECEPTOR_TYR_KIN_II"/>
    <property type="match status" value="1"/>
</dbReference>
<dbReference type="GO" id="GO:0004714">
    <property type="term" value="F:transmembrane receptor protein tyrosine kinase activity"/>
    <property type="evidence" value="ECO:0007669"/>
    <property type="project" value="UniProtKB-EC"/>
</dbReference>
<dbReference type="SMART" id="SM00219">
    <property type="entry name" value="TyrKc"/>
    <property type="match status" value="1"/>
</dbReference>
<reference evidence="35 36" key="1">
    <citation type="submission" date="2019-09" db="EMBL/GenBank/DDBJ databases">
        <title>Bird 10,000 Genomes (B10K) Project - Family phase.</title>
        <authorList>
            <person name="Zhang G."/>
        </authorList>
    </citation>
    <scope>NUCLEOTIDE SEQUENCE [LARGE SCALE GENOMIC DNA]</scope>
    <source>
        <strain evidence="35">B10K-DU-007-40</strain>
        <tissue evidence="35">Mixed tissue sample</tissue>
    </source>
</reference>
<dbReference type="PROSITE" id="PS00109">
    <property type="entry name" value="PROTEIN_KINASE_TYR"/>
    <property type="match status" value="1"/>
</dbReference>
<proteinExistence type="inferred from homology"/>
<dbReference type="PROSITE" id="PS00107">
    <property type="entry name" value="PROTEIN_KINASE_ATP"/>
    <property type="match status" value="1"/>
</dbReference>
<keyword evidence="20 31" id="KW-0675">Receptor</keyword>
<comment type="catalytic activity">
    <reaction evidence="24 31">
        <text>L-tyrosyl-[protein] + ATP = O-phospho-L-tyrosyl-[protein] + ADP + H(+)</text>
        <dbReference type="Rhea" id="RHEA:10596"/>
        <dbReference type="Rhea" id="RHEA-COMP:10136"/>
        <dbReference type="Rhea" id="RHEA-COMP:20101"/>
        <dbReference type="ChEBI" id="CHEBI:15378"/>
        <dbReference type="ChEBI" id="CHEBI:30616"/>
        <dbReference type="ChEBI" id="CHEBI:46858"/>
        <dbReference type="ChEBI" id="CHEBI:61978"/>
        <dbReference type="ChEBI" id="CHEBI:456216"/>
        <dbReference type="EC" id="2.7.10.1"/>
    </reaction>
</comment>
<feature type="active site" description="Proton acceptor" evidence="25">
    <location>
        <position position="520"/>
    </location>
</feature>
<feature type="non-terminal residue" evidence="35">
    <location>
        <position position="1"/>
    </location>
</feature>
<dbReference type="GO" id="GO:0031902">
    <property type="term" value="C:late endosome membrane"/>
    <property type="evidence" value="ECO:0007669"/>
    <property type="project" value="UniProtKB-SubCell"/>
</dbReference>
<keyword evidence="13 26" id="KW-0067">ATP-binding</keyword>
<dbReference type="InterPro" id="IPR017441">
    <property type="entry name" value="Protein_kinase_ATP_BS"/>
</dbReference>
<gene>
    <name evidence="35" type="primary">Ntrk1</name>
    <name evidence="35" type="ORF">TROMEL_R14043</name>
</gene>
<dbReference type="Proteomes" id="UP000550660">
    <property type="component" value="Unassembled WGS sequence"/>
</dbReference>
<dbReference type="InterPro" id="IPR008266">
    <property type="entry name" value="Tyr_kinase_AS"/>
</dbReference>
<evidence type="ECO:0000256" key="4">
    <source>
        <dbReference type="ARBA" id="ARBA00022553"/>
    </source>
</evidence>
<evidence type="ECO:0000256" key="32">
    <source>
        <dbReference type="SAM" id="Phobius"/>
    </source>
</evidence>
<dbReference type="FunFam" id="3.30.200.20:FF:000033">
    <property type="entry name" value="Tyrosine-protein kinase receptor"/>
    <property type="match status" value="1"/>
</dbReference>
<evidence type="ECO:0000256" key="13">
    <source>
        <dbReference type="ARBA" id="ARBA00022840"/>
    </source>
</evidence>
<evidence type="ECO:0000256" key="18">
    <source>
        <dbReference type="ARBA" id="ARBA00023137"/>
    </source>
</evidence>
<sequence length="666" mass="74105">HPPPRNLSILGGNPFNCSCGLRWLQLWHNGSRPQLGNQSLSCWEGNVLVPLGNQPLHACEPPIVHIEHPGGVFRQGDDVNLTCWVVAEPPATAWWVGPEVGPEVPVVTKATGEIVLELTNISSKLNHKELTCRAENAAGPAEDDVSLNVTFPPVILLLHEAIAQHFWCIPFSVDGNPAPSIRWLFNGTALAEGPYIHTRIVEDEPNSTVLHGCLQLNRPTHVNNGNYTLLLRNPLGSAARSLQVRFMDNPFSFSPEEPIPAPPHPEIWENGYGGTPTLSPIPTSPPQVSVAVALAVFACLFLSVTLLVLNKCGRRSKFGINHSAVLAQEDDLAMSLHFMNLGSSPLSSAESKLEGLKSNFIENPQYFCDACVHHVQRRDITLKWELGEGAFGKVFLAECSNLLPEQEKMLVAVKALKEATESARADFQREAELLTVLQHEHIVKFYGVCTEGEPLIMVFEYMKHGDLNRFLRSHGPDARMLAQGGGQPRGPLALGQMLQIAAQIASGMVYLASLHFVHRDLATRNCLVGHDLVVKIGDFGMSRDIYSTDYYRVGGRTMLPIRWMPPESILYRKFTTESDIWSFGVVLWEIFTYGKQPWYQLSNTEAIECITQGRELERPRTCPSEVYAIMQSCWQREPHQRRPIKEIHAHLQALVKTPPIYLDILG</sequence>
<keyword evidence="36" id="KW-1185">Reference proteome</keyword>
<dbReference type="InterPro" id="IPR036179">
    <property type="entry name" value="Ig-like_dom_sf"/>
</dbReference>
<dbReference type="PIRSF" id="PIRSF000615">
    <property type="entry name" value="TyrPK_CSF1-R"/>
    <property type="match status" value="1"/>
</dbReference>
<dbReference type="Gene3D" id="1.10.510.10">
    <property type="entry name" value="Transferase(Phosphotransferase) domain 1"/>
    <property type="match status" value="1"/>
</dbReference>
<evidence type="ECO:0000256" key="15">
    <source>
        <dbReference type="ARBA" id="ARBA00022902"/>
    </source>
</evidence>
<feature type="binding site" evidence="27">
    <location>
        <position position="538"/>
    </location>
    <ligand>
        <name>Mg(2+)</name>
        <dbReference type="ChEBI" id="CHEBI:18420"/>
    </ligand>
</feature>
<keyword evidence="11" id="KW-0418">Kinase</keyword>
<dbReference type="PANTHER" id="PTHR24416:SF370">
    <property type="entry name" value="HIGH AFFINITY NERVE GROWTH FACTOR RECEPTOR"/>
    <property type="match status" value="1"/>
</dbReference>
<dbReference type="EC" id="2.7.10.1" evidence="31"/>
<dbReference type="GO" id="GO:0007399">
    <property type="term" value="P:nervous system development"/>
    <property type="evidence" value="ECO:0007669"/>
    <property type="project" value="UniProtKB-KW"/>
</dbReference>
<dbReference type="GO" id="GO:0005030">
    <property type="term" value="F:neurotrophin receptor activity"/>
    <property type="evidence" value="ECO:0007669"/>
    <property type="project" value="InterPro"/>
</dbReference>
<dbReference type="Pfam" id="PF18613">
    <property type="entry name" value="TrkA_TMD"/>
    <property type="match status" value="1"/>
</dbReference>
<evidence type="ECO:0000256" key="5">
    <source>
        <dbReference type="ARBA" id="ARBA00022614"/>
    </source>
</evidence>
<evidence type="ECO:0000256" key="14">
    <source>
        <dbReference type="ARBA" id="ARBA00022843"/>
    </source>
</evidence>
<dbReference type="AlphaFoldDB" id="A0A7L0EVH2"/>
<feature type="binding site" evidence="26 30">
    <location>
        <position position="414"/>
    </location>
    <ligand>
        <name>ATP</name>
        <dbReference type="ChEBI" id="CHEBI:30616"/>
    </ligand>
</feature>
<dbReference type="GO" id="GO:0046872">
    <property type="term" value="F:metal ion binding"/>
    <property type="evidence" value="ECO:0007669"/>
    <property type="project" value="UniProtKB-KW"/>
</dbReference>
<evidence type="ECO:0000256" key="21">
    <source>
        <dbReference type="ARBA" id="ARBA00023180"/>
    </source>
</evidence>
<dbReference type="InterPro" id="IPR011009">
    <property type="entry name" value="Kinase-like_dom_sf"/>
</dbReference>
<evidence type="ECO:0000256" key="23">
    <source>
        <dbReference type="ARBA" id="ARBA00037817"/>
    </source>
</evidence>
<dbReference type="SMART" id="SM00082">
    <property type="entry name" value="LRRCT"/>
    <property type="match status" value="1"/>
</dbReference>
<keyword evidence="7 31" id="KW-0812">Transmembrane</keyword>
<dbReference type="InterPro" id="IPR013783">
    <property type="entry name" value="Ig-like_fold"/>
</dbReference>
<dbReference type="Gene3D" id="3.30.200.20">
    <property type="entry name" value="Phosphorylase Kinase, domain 1"/>
    <property type="match status" value="1"/>
</dbReference>
<keyword evidence="8" id="KW-0732">Signal</keyword>
<keyword evidence="18" id="KW-0829">Tyrosine-protein kinase</keyword>
<feature type="binding site" evidence="28">
    <location>
        <begin position="386"/>
        <end position="394"/>
    </location>
    <ligand>
        <name>ATP</name>
        <dbReference type="ChEBI" id="CHEBI:30616"/>
    </ligand>
</feature>
<name>A0A7L0EVH2_TROML</name>
<protein>
    <recommendedName>
        <fullName evidence="31">Tyrosine-protein kinase receptor</fullName>
        <ecNumber evidence="31">2.7.10.1</ecNumber>
    </recommendedName>
</protein>
<evidence type="ECO:0000256" key="10">
    <source>
        <dbReference type="ARBA" id="ARBA00022741"/>
    </source>
</evidence>
<keyword evidence="22" id="KW-0393">Immunoglobulin domain</keyword>
<dbReference type="OrthoDB" id="10005095at2759"/>
<evidence type="ECO:0000256" key="28">
    <source>
        <dbReference type="PIRSR" id="PIRSR620777-51"/>
    </source>
</evidence>